<name>A0ABU5CNP8_9BACI</name>
<dbReference type="RefSeq" id="WP_306067320.1">
    <property type="nucleotide sequence ID" value="NZ_JAROCA020000003.1"/>
</dbReference>
<keyword evidence="2" id="KW-1185">Reference proteome</keyword>
<gene>
    <name evidence="1" type="ORF">P5G51_018630</name>
</gene>
<evidence type="ECO:0000313" key="2">
    <source>
        <dbReference type="Proteomes" id="UP001228376"/>
    </source>
</evidence>
<organism evidence="1 2">
    <name type="scientific">Tigheibacillus jepli</name>
    <dbReference type="NCBI Taxonomy" id="3035914"/>
    <lineage>
        <taxon>Bacteria</taxon>
        <taxon>Bacillati</taxon>
        <taxon>Bacillota</taxon>
        <taxon>Bacilli</taxon>
        <taxon>Bacillales</taxon>
        <taxon>Bacillaceae</taxon>
        <taxon>Tigheibacillus</taxon>
    </lineage>
</organism>
<dbReference type="Proteomes" id="UP001228376">
    <property type="component" value="Unassembled WGS sequence"/>
</dbReference>
<protein>
    <submittedName>
        <fullName evidence="1">Uncharacterized protein</fullName>
    </submittedName>
</protein>
<proteinExistence type="predicted"/>
<reference evidence="1 2" key="1">
    <citation type="submission" date="2023-10" db="EMBL/GenBank/DDBJ databases">
        <title>179-bfca-hs.</title>
        <authorList>
            <person name="Miliotis G."/>
            <person name="Sengupta P."/>
            <person name="Hameed A."/>
            <person name="Chuvochina M."/>
            <person name="Mcdonagh F."/>
            <person name="Simpson A.C."/>
            <person name="Singh N.K."/>
            <person name="Rekha P.D."/>
            <person name="Raman K."/>
            <person name="Hugenholtz P."/>
            <person name="Venkateswaran K."/>
        </authorList>
    </citation>
    <scope>NUCLEOTIDE SEQUENCE [LARGE SCALE GENOMIC DNA]</scope>
    <source>
        <strain evidence="1 2">179-BFC-A-HS</strain>
    </source>
</reference>
<sequence>MATPEEEEALESDSLGEDNLFSKITTKINGLVFGEKVSAAASKTKSASHSRTKYSWYGTKLFTAKIAAKFTYNGSKVTAYRTENYIKRHFDGGIWSVYDKHSAIQKPSTKKRVAYQDGTASWGLSIKGVGLVFDETYIRVNVECNQNGKISKSSVLR</sequence>
<evidence type="ECO:0000313" key="1">
    <source>
        <dbReference type="EMBL" id="MDY0407078.1"/>
    </source>
</evidence>
<comment type="caution">
    <text evidence="1">The sequence shown here is derived from an EMBL/GenBank/DDBJ whole genome shotgun (WGS) entry which is preliminary data.</text>
</comment>
<dbReference type="EMBL" id="JAROCA020000003">
    <property type="protein sequence ID" value="MDY0407078.1"/>
    <property type="molecule type" value="Genomic_DNA"/>
</dbReference>
<accession>A0ABU5CNP8</accession>